<dbReference type="RefSeq" id="WP_165028303.1">
    <property type="nucleotide sequence ID" value="NZ_JAAKZF010000015.1"/>
</dbReference>
<comment type="caution">
    <text evidence="1">The sequence shown here is derived from an EMBL/GenBank/DDBJ whole genome shotgun (WGS) entry which is preliminary data.</text>
</comment>
<protein>
    <recommendedName>
        <fullName evidence="3">DUF768 domain-containing protein</fullName>
    </recommendedName>
</protein>
<name>A0A6G4WBL0_9HYPH</name>
<dbReference type="AlphaFoldDB" id="A0A6G4WBL0"/>
<reference evidence="1 2" key="1">
    <citation type="submission" date="2020-02" db="EMBL/GenBank/DDBJ databases">
        <title>Genome sequence of strain CCNWXJ40-4.</title>
        <authorList>
            <person name="Gao J."/>
            <person name="Sun J."/>
        </authorList>
    </citation>
    <scope>NUCLEOTIDE SEQUENCE [LARGE SCALE GENOMIC DNA]</scope>
    <source>
        <strain evidence="1 2">CCNWXJ 40-4</strain>
    </source>
</reference>
<sequence length="75" mass="8077">MSKRAEDFMDSWLDAKVTDRHLKAPQKSAPILAKKCATDAKKAGVPLEELEAVVVDIEQAITDELTVAAPKGNTA</sequence>
<organism evidence="1 2">
    <name type="scientific">Allomesorhizobium camelthorni</name>
    <dbReference type="NCBI Taxonomy" id="475069"/>
    <lineage>
        <taxon>Bacteria</taxon>
        <taxon>Pseudomonadati</taxon>
        <taxon>Pseudomonadota</taxon>
        <taxon>Alphaproteobacteria</taxon>
        <taxon>Hyphomicrobiales</taxon>
        <taxon>Phyllobacteriaceae</taxon>
        <taxon>Allomesorhizobium</taxon>
    </lineage>
</organism>
<dbReference type="EMBL" id="JAAKZF010000015">
    <property type="protein sequence ID" value="NGO52162.1"/>
    <property type="molecule type" value="Genomic_DNA"/>
</dbReference>
<evidence type="ECO:0008006" key="3">
    <source>
        <dbReference type="Google" id="ProtNLM"/>
    </source>
</evidence>
<accession>A0A6G4WBL0</accession>
<keyword evidence="2" id="KW-1185">Reference proteome</keyword>
<evidence type="ECO:0000313" key="2">
    <source>
        <dbReference type="Proteomes" id="UP001642900"/>
    </source>
</evidence>
<gene>
    <name evidence="1" type="ORF">G6N73_13385</name>
</gene>
<proteinExistence type="predicted"/>
<dbReference type="Proteomes" id="UP001642900">
    <property type="component" value="Unassembled WGS sequence"/>
</dbReference>
<evidence type="ECO:0000313" key="1">
    <source>
        <dbReference type="EMBL" id="NGO52162.1"/>
    </source>
</evidence>